<keyword evidence="3" id="KW-1185">Reference proteome</keyword>
<reference evidence="2" key="1">
    <citation type="submission" date="2021-08" db="EMBL/GenBank/DDBJ databases">
        <title>WGS assembly of Ceratopteris richardii.</title>
        <authorList>
            <person name="Marchant D.B."/>
            <person name="Chen G."/>
            <person name="Jenkins J."/>
            <person name="Shu S."/>
            <person name="Leebens-Mack J."/>
            <person name="Grimwood J."/>
            <person name="Schmutz J."/>
            <person name="Soltis P."/>
            <person name="Soltis D."/>
            <person name="Chen Z.-H."/>
        </authorList>
    </citation>
    <scope>NUCLEOTIDE SEQUENCE</scope>
    <source>
        <strain evidence="2">Whitten #5841</strain>
        <tissue evidence="2">Leaf</tissue>
    </source>
</reference>
<dbReference type="Proteomes" id="UP000825935">
    <property type="component" value="Chromosome 28"/>
</dbReference>
<organism evidence="2 3">
    <name type="scientific">Ceratopteris richardii</name>
    <name type="common">Triangle waterfern</name>
    <dbReference type="NCBI Taxonomy" id="49495"/>
    <lineage>
        <taxon>Eukaryota</taxon>
        <taxon>Viridiplantae</taxon>
        <taxon>Streptophyta</taxon>
        <taxon>Embryophyta</taxon>
        <taxon>Tracheophyta</taxon>
        <taxon>Polypodiopsida</taxon>
        <taxon>Polypodiidae</taxon>
        <taxon>Polypodiales</taxon>
        <taxon>Pteridineae</taxon>
        <taxon>Pteridaceae</taxon>
        <taxon>Parkerioideae</taxon>
        <taxon>Ceratopteris</taxon>
    </lineage>
</organism>
<gene>
    <name evidence="2" type="ORF">KP509_28G049000</name>
</gene>
<evidence type="ECO:0000256" key="1">
    <source>
        <dbReference type="SAM" id="MobiDB-lite"/>
    </source>
</evidence>
<protein>
    <submittedName>
        <fullName evidence="2">Uncharacterized protein</fullName>
    </submittedName>
</protein>
<feature type="region of interest" description="Disordered" evidence="1">
    <location>
        <begin position="1"/>
        <end position="22"/>
    </location>
</feature>
<name>A0A8T2RBV8_CERRI</name>
<sequence>MENTRERGGIEPNARKRRWKPNRKQRSLLERIFQSDKNGMEDLTEKRVVDITAGVCGLQNESAEEDVVTEEMVIGWIKNRQVRERMSEMRFHLSALTEEYFAHKNAKRACVRRPSTADLDRYHGIKSVFLCVSQVEAYHFSWSTFPTTRNVAVMEPQGALYSRNPVEQCLSLTQASVFEAAEVRGGLDLELHLRVSQNEAGRAHRQPQRAFRDLSCEDYRSM</sequence>
<dbReference type="AlphaFoldDB" id="A0A8T2RBV8"/>
<evidence type="ECO:0000313" key="2">
    <source>
        <dbReference type="EMBL" id="KAH7293936.1"/>
    </source>
</evidence>
<accession>A0A8T2RBV8</accession>
<dbReference type="EMBL" id="CM035433">
    <property type="protein sequence ID" value="KAH7293936.1"/>
    <property type="molecule type" value="Genomic_DNA"/>
</dbReference>
<comment type="caution">
    <text evidence="2">The sequence shown here is derived from an EMBL/GenBank/DDBJ whole genome shotgun (WGS) entry which is preliminary data.</text>
</comment>
<evidence type="ECO:0000313" key="3">
    <source>
        <dbReference type="Proteomes" id="UP000825935"/>
    </source>
</evidence>
<dbReference type="Gene3D" id="1.10.10.60">
    <property type="entry name" value="Homeodomain-like"/>
    <property type="match status" value="1"/>
</dbReference>
<proteinExistence type="predicted"/>